<gene>
    <name evidence="2" type="ORF">UW65_C0036G0009</name>
</gene>
<protein>
    <submittedName>
        <fullName evidence="2">Uncharacterized protein</fullName>
    </submittedName>
</protein>
<reference evidence="2 3" key="1">
    <citation type="journal article" date="2015" name="Nature">
        <title>rRNA introns, odd ribosomes, and small enigmatic genomes across a large radiation of phyla.</title>
        <authorList>
            <person name="Brown C.T."/>
            <person name="Hug L.A."/>
            <person name="Thomas B.C."/>
            <person name="Sharon I."/>
            <person name="Castelle C.J."/>
            <person name="Singh A."/>
            <person name="Wilkins M.J."/>
            <person name="Williams K.H."/>
            <person name="Banfield J.F."/>
        </authorList>
    </citation>
    <scope>NUCLEOTIDE SEQUENCE [LARGE SCALE GENOMIC DNA]</scope>
</reference>
<feature type="non-terminal residue" evidence="2">
    <location>
        <position position="22"/>
    </location>
</feature>
<comment type="caution">
    <text evidence="2">The sequence shown here is derived from an EMBL/GenBank/DDBJ whole genome shotgun (WGS) entry which is preliminary data.</text>
</comment>
<name>A0A0G1JBR2_UNCKA</name>
<sequence>MDAAWQEASDGLELSQKKGDEE</sequence>
<feature type="region of interest" description="Disordered" evidence="1">
    <location>
        <begin position="1"/>
        <end position="22"/>
    </location>
</feature>
<accession>A0A0G1JBR2</accession>
<evidence type="ECO:0000313" key="2">
    <source>
        <dbReference type="EMBL" id="KKT68730.1"/>
    </source>
</evidence>
<evidence type="ECO:0000313" key="3">
    <source>
        <dbReference type="Proteomes" id="UP000034783"/>
    </source>
</evidence>
<dbReference type="EMBL" id="LCJD01000036">
    <property type="protein sequence ID" value="KKT68730.1"/>
    <property type="molecule type" value="Genomic_DNA"/>
</dbReference>
<dbReference type="AlphaFoldDB" id="A0A0G1JBR2"/>
<dbReference type="Proteomes" id="UP000034783">
    <property type="component" value="Unassembled WGS sequence"/>
</dbReference>
<organism evidence="2 3">
    <name type="scientific">candidate division WWE3 bacterium GW2011_GWB1_44_4</name>
    <dbReference type="NCBI Taxonomy" id="1619116"/>
    <lineage>
        <taxon>Bacteria</taxon>
        <taxon>Katanobacteria</taxon>
    </lineage>
</organism>
<proteinExistence type="predicted"/>
<evidence type="ECO:0000256" key="1">
    <source>
        <dbReference type="SAM" id="MobiDB-lite"/>
    </source>
</evidence>